<keyword evidence="4" id="KW-1185">Reference proteome</keyword>
<organism evidence="3 4">
    <name type="scientific">Jiella sonneratiae</name>
    <dbReference type="NCBI Taxonomy" id="2816856"/>
    <lineage>
        <taxon>Bacteria</taxon>
        <taxon>Pseudomonadati</taxon>
        <taxon>Pseudomonadota</taxon>
        <taxon>Alphaproteobacteria</taxon>
        <taxon>Hyphomicrobiales</taxon>
        <taxon>Aurantimonadaceae</taxon>
        <taxon>Jiella</taxon>
    </lineage>
</organism>
<accession>A0ABS3J2T5</accession>
<keyword evidence="2" id="KW-0812">Transmembrane</keyword>
<reference evidence="3 4" key="1">
    <citation type="submission" date="2021-03" db="EMBL/GenBank/DDBJ databases">
        <title>Whole genome sequence of Jiella sp. MQZ13P-4.</title>
        <authorList>
            <person name="Tuo L."/>
        </authorList>
    </citation>
    <scope>NUCLEOTIDE SEQUENCE [LARGE SCALE GENOMIC DNA]</scope>
    <source>
        <strain evidence="3 4">MQZ13P-4</strain>
    </source>
</reference>
<feature type="transmembrane region" description="Helical" evidence="2">
    <location>
        <begin position="74"/>
        <end position="95"/>
    </location>
</feature>
<comment type="caution">
    <text evidence="3">The sequence shown here is derived from an EMBL/GenBank/DDBJ whole genome shotgun (WGS) entry which is preliminary data.</text>
</comment>
<dbReference type="RefSeq" id="WP_207350612.1">
    <property type="nucleotide sequence ID" value="NZ_JAFMPY010000008.1"/>
</dbReference>
<evidence type="ECO:0000256" key="1">
    <source>
        <dbReference type="SAM" id="MobiDB-lite"/>
    </source>
</evidence>
<protein>
    <submittedName>
        <fullName evidence="3">Uncharacterized protein</fullName>
    </submittedName>
</protein>
<proteinExistence type="predicted"/>
<dbReference type="Proteomes" id="UP000664288">
    <property type="component" value="Unassembled WGS sequence"/>
</dbReference>
<gene>
    <name evidence="3" type="ORF">J1C47_10000</name>
</gene>
<evidence type="ECO:0000256" key="2">
    <source>
        <dbReference type="SAM" id="Phobius"/>
    </source>
</evidence>
<evidence type="ECO:0000313" key="3">
    <source>
        <dbReference type="EMBL" id="MBO0903975.1"/>
    </source>
</evidence>
<keyword evidence="2" id="KW-1133">Transmembrane helix</keyword>
<sequence>MSWKRAKSEPPQRAGATSEPGTGIAPAGDRPEAKVRRALLQLREGAFLPQPDHSAGSAALGAGALGAGALGAGALGSLAIGACALGAVAVGAFAIGRLSVGRARIGEAEIGRLRIGRLEVDAFVPAGRRMR</sequence>
<feature type="compositionally biased region" description="Basic and acidic residues" evidence="1">
    <location>
        <begin position="1"/>
        <end position="10"/>
    </location>
</feature>
<keyword evidence="2" id="KW-0472">Membrane</keyword>
<dbReference type="EMBL" id="JAFMPY010000008">
    <property type="protein sequence ID" value="MBO0903975.1"/>
    <property type="molecule type" value="Genomic_DNA"/>
</dbReference>
<name>A0ABS3J2T5_9HYPH</name>
<evidence type="ECO:0000313" key="4">
    <source>
        <dbReference type="Proteomes" id="UP000664288"/>
    </source>
</evidence>
<feature type="region of interest" description="Disordered" evidence="1">
    <location>
        <begin position="1"/>
        <end position="30"/>
    </location>
</feature>